<dbReference type="EMBL" id="JARYMX010000003">
    <property type="protein sequence ID" value="KAJ9557653.1"/>
    <property type="molecule type" value="Genomic_DNA"/>
</dbReference>
<feature type="domain" description="CCHC-type" evidence="2">
    <location>
        <begin position="15"/>
        <end position="29"/>
    </location>
</feature>
<dbReference type="GO" id="GO:0003676">
    <property type="term" value="F:nucleic acid binding"/>
    <property type="evidence" value="ECO:0007669"/>
    <property type="project" value="InterPro"/>
</dbReference>
<evidence type="ECO:0000313" key="4">
    <source>
        <dbReference type="Proteomes" id="UP001172457"/>
    </source>
</evidence>
<dbReference type="Proteomes" id="UP001172457">
    <property type="component" value="Chromosome 3"/>
</dbReference>
<accession>A0AA38TB35</accession>
<protein>
    <recommendedName>
        <fullName evidence="2">CCHC-type domain-containing protein</fullName>
    </recommendedName>
</protein>
<proteinExistence type="predicted"/>
<evidence type="ECO:0000256" key="1">
    <source>
        <dbReference type="PROSITE-ProRule" id="PRU00047"/>
    </source>
</evidence>
<keyword evidence="1" id="KW-0863">Zinc-finger</keyword>
<dbReference type="PROSITE" id="PS00141">
    <property type="entry name" value="ASP_PROTEASE"/>
    <property type="match status" value="1"/>
</dbReference>
<name>A0AA38TB35_9ASTR</name>
<dbReference type="InterPro" id="IPR036875">
    <property type="entry name" value="Znf_CCHC_sf"/>
</dbReference>
<dbReference type="GO" id="GO:0008270">
    <property type="term" value="F:zinc ion binding"/>
    <property type="evidence" value="ECO:0007669"/>
    <property type="project" value="UniProtKB-KW"/>
</dbReference>
<dbReference type="InterPro" id="IPR001878">
    <property type="entry name" value="Znf_CCHC"/>
</dbReference>
<dbReference type="Pfam" id="PF22936">
    <property type="entry name" value="Pol_BBD"/>
    <property type="match status" value="1"/>
</dbReference>
<dbReference type="PROSITE" id="PS50158">
    <property type="entry name" value="ZF_CCHC"/>
    <property type="match status" value="1"/>
</dbReference>
<evidence type="ECO:0000259" key="2">
    <source>
        <dbReference type="PROSITE" id="PS50158"/>
    </source>
</evidence>
<gene>
    <name evidence="3" type="ORF">OSB04_012267</name>
</gene>
<dbReference type="InterPro" id="IPR001969">
    <property type="entry name" value="Aspartic_peptidase_AS"/>
</dbReference>
<organism evidence="3 4">
    <name type="scientific">Centaurea solstitialis</name>
    <name type="common">yellow star-thistle</name>
    <dbReference type="NCBI Taxonomy" id="347529"/>
    <lineage>
        <taxon>Eukaryota</taxon>
        <taxon>Viridiplantae</taxon>
        <taxon>Streptophyta</taxon>
        <taxon>Embryophyta</taxon>
        <taxon>Tracheophyta</taxon>
        <taxon>Spermatophyta</taxon>
        <taxon>Magnoliopsida</taxon>
        <taxon>eudicotyledons</taxon>
        <taxon>Gunneridae</taxon>
        <taxon>Pentapetalae</taxon>
        <taxon>asterids</taxon>
        <taxon>campanulids</taxon>
        <taxon>Asterales</taxon>
        <taxon>Asteraceae</taxon>
        <taxon>Carduoideae</taxon>
        <taxon>Cardueae</taxon>
        <taxon>Centaureinae</taxon>
        <taxon>Centaurea</taxon>
    </lineage>
</organism>
<comment type="caution">
    <text evidence="3">The sequence shown here is derived from an EMBL/GenBank/DDBJ whole genome shotgun (WGS) entry which is preliminary data.</text>
</comment>
<keyword evidence="4" id="KW-1185">Reference proteome</keyword>
<dbReference type="GO" id="GO:0006508">
    <property type="term" value="P:proteolysis"/>
    <property type="evidence" value="ECO:0007669"/>
    <property type="project" value="InterPro"/>
</dbReference>
<dbReference type="GO" id="GO:0004190">
    <property type="term" value="F:aspartic-type endopeptidase activity"/>
    <property type="evidence" value="ECO:0007669"/>
    <property type="project" value="InterPro"/>
</dbReference>
<dbReference type="InterPro" id="IPR054722">
    <property type="entry name" value="PolX-like_BBD"/>
</dbReference>
<sequence length="131" mass="14794">MIEPSKRIREGTEPCYKCGIVGHWYNTCRASNAIAATYKRYTESKEKETYYLEETNNGMYRGEIECLVDSGTTHTILRNKLLFGEINDYKSSMTTMIGSSNLIIGRGTANFLLPNGTKMTIKEALYAPKTN</sequence>
<evidence type="ECO:0000313" key="3">
    <source>
        <dbReference type="EMBL" id="KAJ9557653.1"/>
    </source>
</evidence>
<dbReference type="AlphaFoldDB" id="A0AA38TB35"/>
<dbReference type="SUPFAM" id="SSF57756">
    <property type="entry name" value="Retrovirus zinc finger-like domains"/>
    <property type="match status" value="1"/>
</dbReference>
<keyword evidence="1" id="KW-0479">Metal-binding</keyword>
<keyword evidence="1" id="KW-0862">Zinc</keyword>
<reference evidence="3" key="1">
    <citation type="submission" date="2023-03" db="EMBL/GenBank/DDBJ databases">
        <title>Chromosome-scale reference genome and RAD-based genetic map of yellow starthistle (Centaurea solstitialis) reveal putative structural variation and QTLs associated with invader traits.</title>
        <authorList>
            <person name="Reatini B."/>
            <person name="Cang F.A."/>
            <person name="Jiang Q."/>
            <person name="Mckibben M.T.W."/>
            <person name="Barker M.S."/>
            <person name="Rieseberg L.H."/>
            <person name="Dlugosch K.M."/>
        </authorList>
    </citation>
    <scope>NUCLEOTIDE SEQUENCE</scope>
    <source>
        <strain evidence="3">CAN-66</strain>
        <tissue evidence="3">Leaf</tissue>
    </source>
</reference>